<keyword evidence="7" id="KW-1185">Reference proteome</keyword>
<dbReference type="InterPro" id="IPR006140">
    <property type="entry name" value="D-isomer_DH_NAD-bd"/>
</dbReference>
<evidence type="ECO:0000256" key="1">
    <source>
        <dbReference type="ARBA" id="ARBA00023002"/>
    </source>
</evidence>
<evidence type="ECO:0000313" key="6">
    <source>
        <dbReference type="EMBL" id="MFD1630582.1"/>
    </source>
</evidence>
<evidence type="ECO:0000259" key="5">
    <source>
        <dbReference type="Pfam" id="PF02826"/>
    </source>
</evidence>
<feature type="domain" description="D-isomer specific 2-hydroxyacid dehydrogenase NAD-binding" evidence="5">
    <location>
        <begin position="112"/>
        <end position="290"/>
    </location>
</feature>
<dbReference type="Pfam" id="PF02826">
    <property type="entry name" value="2-Hacid_dh_C"/>
    <property type="match status" value="1"/>
</dbReference>
<dbReference type="PANTHER" id="PTHR10996:SF178">
    <property type="entry name" value="2-HYDROXYACID DEHYDROGENASE YGL185C-RELATED"/>
    <property type="match status" value="1"/>
</dbReference>
<dbReference type="PANTHER" id="PTHR10996">
    <property type="entry name" value="2-HYDROXYACID DEHYDROGENASE-RELATED"/>
    <property type="match status" value="1"/>
</dbReference>
<dbReference type="EC" id="1.1.1.-" evidence="6"/>
<evidence type="ECO:0000259" key="4">
    <source>
        <dbReference type="Pfam" id="PF00389"/>
    </source>
</evidence>
<dbReference type="SUPFAM" id="SSF52283">
    <property type="entry name" value="Formate/glycerate dehydrogenase catalytic domain-like"/>
    <property type="match status" value="1"/>
</dbReference>
<sequence length="329" mass="36742">MSQKVVFISSKIPEAGLALLKQDGYQVIEWDSERRINKEELIAHCKDAHALLNARSTQLDEEFFKACSHLEIVSLLSAGYDHVDLAAANNYRVPVTNTPGVLSKATADTAFLLMMAASRKAFFQHKKIINGKWQKNLPTDLLGIELRGKTLGIFGLGQIGLEMGRMCKRALDMEIIYHNRTRNEAAEEVLDATWVSFDELLDRSDVISVHSALTADTKGRFNKDVFYRMKSNAIFINTSRGAVHNEMDLISVLEEKRIWGAGLDVTNPEPMSPDNPLLFMENVAVLPHIGSATVETRNEMSLLAAKNIIARFNDEILLTCLNPEVLEVT</sequence>
<dbReference type="GO" id="GO:0016491">
    <property type="term" value="F:oxidoreductase activity"/>
    <property type="evidence" value="ECO:0007669"/>
    <property type="project" value="UniProtKB-KW"/>
</dbReference>
<evidence type="ECO:0000256" key="3">
    <source>
        <dbReference type="RuleBase" id="RU003719"/>
    </source>
</evidence>
<evidence type="ECO:0000256" key="2">
    <source>
        <dbReference type="ARBA" id="ARBA00023027"/>
    </source>
</evidence>
<comment type="caution">
    <text evidence="6">The sequence shown here is derived from an EMBL/GenBank/DDBJ whole genome shotgun (WGS) entry which is preliminary data.</text>
</comment>
<dbReference type="PROSITE" id="PS00065">
    <property type="entry name" value="D_2_HYDROXYACID_DH_1"/>
    <property type="match status" value="1"/>
</dbReference>
<name>A0ABW4IDT1_9SPHI</name>
<reference evidence="7" key="1">
    <citation type="journal article" date="2019" name="Int. J. Syst. Evol. Microbiol.">
        <title>The Global Catalogue of Microorganisms (GCM) 10K type strain sequencing project: providing services to taxonomists for standard genome sequencing and annotation.</title>
        <authorList>
            <consortium name="The Broad Institute Genomics Platform"/>
            <consortium name="The Broad Institute Genome Sequencing Center for Infectious Disease"/>
            <person name="Wu L."/>
            <person name="Ma J."/>
        </authorList>
    </citation>
    <scope>NUCLEOTIDE SEQUENCE [LARGE SCALE GENOMIC DNA]</scope>
    <source>
        <strain evidence="7">CCUG 53762</strain>
    </source>
</reference>
<dbReference type="SUPFAM" id="SSF51735">
    <property type="entry name" value="NAD(P)-binding Rossmann-fold domains"/>
    <property type="match status" value="1"/>
</dbReference>
<gene>
    <name evidence="6" type="ORF">ACFSAH_11885</name>
</gene>
<keyword evidence="2" id="KW-0520">NAD</keyword>
<feature type="domain" description="D-isomer specific 2-hydroxyacid dehydrogenase catalytic" evidence="4">
    <location>
        <begin position="6"/>
        <end position="322"/>
    </location>
</feature>
<dbReference type="InterPro" id="IPR036291">
    <property type="entry name" value="NAD(P)-bd_dom_sf"/>
</dbReference>
<evidence type="ECO:0000313" key="7">
    <source>
        <dbReference type="Proteomes" id="UP001597118"/>
    </source>
</evidence>
<protein>
    <submittedName>
        <fullName evidence="6">2-hydroxyacid dehydrogenase</fullName>
        <ecNumber evidence="6">1.1.1.-</ecNumber>
    </submittedName>
</protein>
<dbReference type="InterPro" id="IPR029752">
    <property type="entry name" value="D-isomer_DH_CS1"/>
</dbReference>
<dbReference type="Proteomes" id="UP001597118">
    <property type="component" value="Unassembled WGS sequence"/>
</dbReference>
<dbReference type="CDD" id="cd05301">
    <property type="entry name" value="GDH"/>
    <property type="match status" value="1"/>
</dbReference>
<dbReference type="RefSeq" id="WP_379662958.1">
    <property type="nucleotide sequence ID" value="NZ_JBHUDG010000018.1"/>
</dbReference>
<accession>A0ABW4IDT1</accession>
<proteinExistence type="inferred from homology"/>
<keyword evidence="1 3" id="KW-0560">Oxidoreductase</keyword>
<dbReference type="InterPro" id="IPR006139">
    <property type="entry name" value="D-isomer_2_OHA_DH_cat_dom"/>
</dbReference>
<dbReference type="InterPro" id="IPR050223">
    <property type="entry name" value="D-isomer_2-hydroxyacid_DH"/>
</dbReference>
<dbReference type="Gene3D" id="3.40.50.720">
    <property type="entry name" value="NAD(P)-binding Rossmann-like Domain"/>
    <property type="match status" value="2"/>
</dbReference>
<comment type="similarity">
    <text evidence="3">Belongs to the D-isomer specific 2-hydroxyacid dehydrogenase family.</text>
</comment>
<organism evidence="6 7">
    <name type="scientific">Pseudopedobacter beijingensis</name>
    <dbReference type="NCBI Taxonomy" id="1207056"/>
    <lineage>
        <taxon>Bacteria</taxon>
        <taxon>Pseudomonadati</taxon>
        <taxon>Bacteroidota</taxon>
        <taxon>Sphingobacteriia</taxon>
        <taxon>Sphingobacteriales</taxon>
        <taxon>Sphingobacteriaceae</taxon>
        <taxon>Pseudopedobacter</taxon>
    </lineage>
</organism>
<dbReference type="Pfam" id="PF00389">
    <property type="entry name" value="2-Hacid_dh"/>
    <property type="match status" value="1"/>
</dbReference>
<dbReference type="EMBL" id="JBHUDG010000018">
    <property type="protein sequence ID" value="MFD1630582.1"/>
    <property type="molecule type" value="Genomic_DNA"/>
</dbReference>